<dbReference type="GO" id="GO:0005524">
    <property type="term" value="F:ATP binding"/>
    <property type="evidence" value="ECO:0007669"/>
    <property type="project" value="UniProtKB-KW"/>
</dbReference>
<dbReference type="EMBL" id="JBHSCN010000003">
    <property type="protein sequence ID" value="MFC4242828.1"/>
    <property type="molecule type" value="Genomic_DNA"/>
</dbReference>
<name>A0ABV8Q651_9MICO</name>
<keyword evidence="1" id="KW-0547">Nucleotide-binding</keyword>
<comment type="caution">
    <text evidence="1">The sequence shown here is derived from an EMBL/GenBank/DDBJ whole genome shotgun (WGS) entry which is preliminary data.</text>
</comment>
<keyword evidence="2" id="KW-1185">Reference proteome</keyword>
<keyword evidence="1" id="KW-0067">ATP-binding</keyword>
<reference evidence="2" key="1">
    <citation type="journal article" date="2019" name="Int. J. Syst. Evol. Microbiol.">
        <title>The Global Catalogue of Microorganisms (GCM) 10K type strain sequencing project: providing services to taxonomists for standard genome sequencing and annotation.</title>
        <authorList>
            <consortium name="The Broad Institute Genomics Platform"/>
            <consortium name="The Broad Institute Genome Sequencing Center for Infectious Disease"/>
            <person name="Wu L."/>
            <person name="Ma J."/>
        </authorList>
    </citation>
    <scope>NUCLEOTIDE SEQUENCE [LARGE SCALE GENOMIC DNA]</scope>
    <source>
        <strain evidence="2">CGMCC 1.10363</strain>
    </source>
</reference>
<evidence type="ECO:0000313" key="2">
    <source>
        <dbReference type="Proteomes" id="UP001595900"/>
    </source>
</evidence>
<organism evidence="1 2">
    <name type="scientific">Gryllotalpicola reticulitermitis</name>
    <dbReference type="NCBI Taxonomy" id="1184153"/>
    <lineage>
        <taxon>Bacteria</taxon>
        <taxon>Bacillati</taxon>
        <taxon>Actinomycetota</taxon>
        <taxon>Actinomycetes</taxon>
        <taxon>Micrococcales</taxon>
        <taxon>Microbacteriaceae</taxon>
        <taxon>Gryllotalpicola</taxon>
    </lineage>
</organism>
<dbReference type="NCBIfam" id="NF005115">
    <property type="entry name" value="PRK06547.1"/>
    <property type="match status" value="1"/>
</dbReference>
<proteinExistence type="predicted"/>
<dbReference type="Gene3D" id="3.40.50.300">
    <property type="entry name" value="P-loop containing nucleotide triphosphate hydrolases"/>
    <property type="match status" value="1"/>
</dbReference>
<evidence type="ECO:0000313" key="1">
    <source>
        <dbReference type="EMBL" id="MFC4242828.1"/>
    </source>
</evidence>
<gene>
    <name evidence="1" type="ORF">ACFOYW_05525</name>
</gene>
<sequence>MSARRGPAVLAERVVAAVAELCVARPVVLIDGPSGAGKSTLADAVIAAWPALDRAGSPIAAPPQLVRLDDLYPGWGGLSAGSRHVADDLLAPLTRTGIGRWRAWDWAAGRPGAWHEVSAQRPLVVEGCGALSRAAARHADLAVWLTADDDLRRRRALERDRGAFDAHWQMWDEQFTRFTRTQHPIALADLRLAAGA</sequence>
<accession>A0ABV8Q651</accession>
<dbReference type="InterPro" id="IPR027417">
    <property type="entry name" value="P-loop_NTPase"/>
</dbReference>
<dbReference type="SUPFAM" id="SSF52540">
    <property type="entry name" value="P-loop containing nucleoside triphosphate hydrolases"/>
    <property type="match status" value="1"/>
</dbReference>
<dbReference type="Proteomes" id="UP001595900">
    <property type="component" value="Unassembled WGS sequence"/>
</dbReference>
<dbReference type="RefSeq" id="WP_390227764.1">
    <property type="nucleotide sequence ID" value="NZ_JBHSCN010000003.1"/>
</dbReference>
<protein>
    <submittedName>
        <fullName evidence="1">ATP-binding protein</fullName>
    </submittedName>
</protein>